<dbReference type="OrthoDB" id="406838at2759"/>
<feature type="signal peptide" evidence="9">
    <location>
        <begin position="1"/>
        <end position="31"/>
    </location>
</feature>
<dbReference type="SUPFAM" id="SSF55486">
    <property type="entry name" value="Metalloproteases ('zincins'), catalytic domain"/>
    <property type="match status" value="1"/>
</dbReference>
<feature type="binding site" evidence="8">
    <location>
        <position position="238"/>
    </location>
    <ligand>
        <name>Ca(2+)</name>
        <dbReference type="ChEBI" id="CHEBI:29108"/>
        <label>2</label>
    </ligand>
</feature>
<protein>
    <recommendedName>
        <fullName evidence="10">Peptidase metallopeptidase domain-containing protein</fullName>
    </recommendedName>
</protein>
<feature type="binding site" evidence="8">
    <location>
        <position position="255"/>
    </location>
    <ligand>
        <name>Ca(2+)</name>
        <dbReference type="ChEBI" id="CHEBI:29108"/>
        <label>3</label>
    </ligand>
</feature>
<feature type="binding site" evidence="8">
    <location>
        <position position="318"/>
    </location>
    <ligand>
        <name>Zn(2+)</name>
        <dbReference type="ChEBI" id="CHEBI:29105"/>
        <label>2</label>
        <note>catalytic</note>
    </ligand>
</feature>
<keyword evidence="12" id="KW-1185">Reference proteome</keyword>
<dbReference type="InterPro" id="IPR036365">
    <property type="entry name" value="PGBD-like_sf"/>
</dbReference>
<dbReference type="Gene3D" id="2.110.10.10">
    <property type="entry name" value="Hemopexin-like domain"/>
    <property type="match status" value="1"/>
</dbReference>
<dbReference type="InterPro" id="IPR036375">
    <property type="entry name" value="Hemopexin-like_dom_sf"/>
</dbReference>
<evidence type="ECO:0000256" key="8">
    <source>
        <dbReference type="PIRSR" id="PIRSR621190-2"/>
    </source>
</evidence>
<feature type="binding site" evidence="8">
    <location>
        <position position="304"/>
    </location>
    <ligand>
        <name>Zn(2+)</name>
        <dbReference type="ChEBI" id="CHEBI:29105"/>
        <label>2</label>
        <note>catalytic</note>
    </ligand>
</feature>
<keyword evidence="6" id="KW-0482">Metalloprotease</keyword>
<name>A0A267G8Y8_9PLAT</name>
<sequence>RISLTEMSCYHRLPLLIGYLLLLVCGAPCYSRPAKALSTVDSNETQNRTVDFESAISNGSLLSDGEVREAVAYLQKFGYLKSLEPSAQIHALLNSSNSTDEIDSGSDIDNSTALDSIDLAEAVSKFQTVYQLPMTGLLDLATLAAMREGRCGVADAQFDSSSSRAARRPKRSTPIRVEMDAEPRRFDTRNLTWRLARMSERLNRNQVTKLIRRAFSLWASVAPLRFSQVFNEQEGTADIEIGFYRGSHNCQRRFDGPGGDAAHTQAASAIHIDIEEEFQLSDNRPVRQRGAVHLLRLLVHEIGHLLGLGHSSHLSSIMHPSSVNAWPALLRRPTSRVPAALIGRDEIRLVRQRYGPCSPRIDAIIDWRYELGRGFESYTRVVSRGSVWTQGRGGYPDSLGCVWPGLDGRLDRVDAVLQAESPDGRALISLAFSGAEYFVMNSSTGALLSTAARISADFGRRTGEQYGIPESIDAAYYDYIEGTAVFIKGDWAFEYDLLQHNGSLRKNNCCVRHVKLSRMFPEAPNNLKPLVTPLDAAYYRRSDSTVFLISGQDFWYYASNIGAVNRTSDADEVLPAQPKLLHYGGKVHQQWRNLCSMADARCSLHSG</sequence>
<dbReference type="SUPFAM" id="SSF50923">
    <property type="entry name" value="Hemopexin-like domain"/>
    <property type="match status" value="1"/>
</dbReference>
<dbReference type="InterPro" id="IPR001818">
    <property type="entry name" value="Pept_M10_metallopeptidase"/>
</dbReference>
<dbReference type="InterPro" id="IPR021190">
    <property type="entry name" value="Pept_M10A"/>
</dbReference>
<evidence type="ECO:0000256" key="7">
    <source>
        <dbReference type="PIRSR" id="PIRSR621190-1"/>
    </source>
</evidence>
<comment type="similarity">
    <text evidence="1">Belongs to the peptidase M10A family.</text>
</comment>
<dbReference type="STRING" id="282301.A0A267G8Y8"/>
<dbReference type="GO" id="GO:0030198">
    <property type="term" value="P:extracellular matrix organization"/>
    <property type="evidence" value="ECO:0007669"/>
    <property type="project" value="TreeGrafter"/>
</dbReference>
<dbReference type="PANTHER" id="PTHR10201">
    <property type="entry name" value="MATRIX METALLOPROTEINASE"/>
    <property type="match status" value="1"/>
</dbReference>
<keyword evidence="9" id="KW-0732">Signal</keyword>
<dbReference type="GO" id="GO:0006508">
    <property type="term" value="P:proteolysis"/>
    <property type="evidence" value="ECO:0007669"/>
    <property type="project" value="UniProtKB-KW"/>
</dbReference>
<feature type="domain" description="Peptidase metallopeptidase" evidence="10">
    <location>
        <begin position="182"/>
        <end position="356"/>
    </location>
</feature>
<dbReference type="GO" id="GO:0031012">
    <property type="term" value="C:extracellular matrix"/>
    <property type="evidence" value="ECO:0007669"/>
    <property type="project" value="InterPro"/>
</dbReference>
<organism evidence="11 12">
    <name type="scientific">Macrostomum lignano</name>
    <dbReference type="NCBI Taxonomy" id="282301"/>
    <lineage>
        <taxon>Eukaryota</taxon>
        <taxon>Metazoa</taxon>
        <taxon>Spiralia</taxon>
        <taxon>Lophotrochozoa</taxon>
        <taxon>Platyhelminthes</taxon>
        <taxon>Rhabditophora</taxon>
        <taxon>Macrostomorpha</taxon>
        <taxon>Macrostomida</taxon>
        <taxon>Macrostomidae</taxon>
        <taxon>Macrostomum</taxon>
    </lineage>
</organism>
<comment type="cofactor">
    <cofactor evidence="8">
        <name>Ca(2+)</name>
        <dbReference type="ChEBI" id="CHEBI:29108"/>
    </cofactor>
    <text evidence="8">Can bind about 5 Ca(2+) ions per subunit.</text>
</comment>
<dbReference type="Gene3D" id="3.40.390.10">
    <property type="entry name" value="Collagenase (Catalytic Domain)"/>
    <property type="match status" value="1"/>
</dbReference>
<feature type="binding site" evidence="8">
    <location>
        <position position="300"/>
    </location>
    <ligand>
        <name>Zn(2+)</name>
        <dbReference type="ChEBI" id="CHEBI:29105"/>
        <label>2</label>
        <note>catalytic</note>
    </ligand>
</feature>
<evidence type="ECO:0000256" key="2">
    <source>
        <dbReference type="ARBA" id="ARBA00022670"/>
    </source>
</evidence>
<feature type="binding site" evidence="8">
    <location>
        <position position="256"/>
    </location>
    <ligand>
        <name>Ca(2+)</name>
        <dbReference type="ChEBI" id="CHEBI:29108"/>
        <label>3</label>
    </ligand>
</feature>
<dbReference type="GO" id="GO:0030574">
    <property type="term" value="P:collagen catabolic process"/>
    <property type="evidence" value="ECO:0007669"/>
    <property type="project" value="TreeGrafter"/>
</dbReference>
<feature type="binding site" evidence="8">
    <location>
        <position position="263"/>
    </location>
    <ligand>
        <name>Zn(2+)</name>
        <dbReference type="ChEBI" id="CHEBI:29105"/>
        <label>1</label>
    </ligand>
</feature>
<feature type="binding site" description="in inhibited form" evidence="8">
    <location>
        <position position="151"/>
    </location>
    <ligand>
        <name>Zn(2+)</name>
        <dbReference type="ChEBI" id="CHEBI:29105"/>
        <label>2</label>
        <note>catalytic</note>
    </ligand>
</feature>
<feature type="binding site" evidence="8">
    <location>
        <position position="310"/>
    </location>
    <ligand>
        <name>Zn(2+)</name>
        <dbReference type="ChEBI" id="CHEBI:29105"/>
        <label>2</label>
        <note>catalytic</note>
    </ligand>
</feature>
<evidence type="ECO:0000256" key="1">
    <source>
        <dbReference type="ARBA" id="ARBA00010370"/>
    </source>
</evidence>
<evidence type="ECO:0000256" key="3">
    <source>
        <dbReference type="ARBA" id="ARBA00022723"/>
    </source>
</evidence>
<dbReference type="Pfam" id="PF00413">
    <property type="entry name" value="Peptidase_M10"/>
    <property type="match status" value="1"/>
</dbReference>
<evidence type="ECO:0000313" key="12">
    <source>
        <dbReference type="Proteomes" id="UP000215902"/>
    </source>
</evidence>
<evidence type="ECO:0000256" key="5">
    <source>
        <dbReference type="ARBA" id="ARBA00022833"/>
    </source>
</evidence>
<dbReference type="AlphaFoldDB" id="A0A267G8Y8"/>
<keyword evidence="3 8" id="KW-0479">Metal-binding</keyword>
<keyword evidence="2" id="KW-0645">Protease</keyword>
<comment type="caution">
    <text evidence="11">The sequence shown here is derived from an EMBL/GenBank/DDBJ whole genome shotgun (WGS) entry which is preliminary data.</text>
</comment>
<accession>A0A267G8Y8</accession>
<evidence type="ECO:0000256" key="9">
    <source>
        <dbReference type="SAM" id="SignalP"/>
    </source>
</evidence>
<dbReference type="EMBL" id="NIVC01000465">
    <property type="protein sequence ID" value="PAA82510.1"/>
    <property type="molecule type" value="Genomic_DNA"/>
</dbReference>
<feature type="active site" evidence="7">
    <location>
        <position position="301"/>
    </location>
</feature>
<feature type="chain" id="PRO_5012718175" description="Peptidase metallopeptidase domain-containing protein" evidence="9">
    <location>
        <begin position="32"/>
        <end position="607"/>
    </location>
</feature>
<evidence type="ECO:0000259" key="10">
    <source>
        <dbReference type="SMART" id="SM00235"/>
    </source>
</evidence>
<dbReference type="SMART" id="SM00235">
    <property type="entry name" value="ZnMc"/>
    <property type="match status" value="1"/>
</dbReference>
<reference evidence="11 12" key="1">
    <citation type="submission" date="2017-06" db="EMBL/GenBank/DDBJ databases">
        <title>A platform for efficient transgenesis in Macrostomum lignano, a flatworm model organism for stem cell research.</title>
        <authorList>
            <person name="Berezikov E."/>
        </authorList>
    </citation>
    <scope>NUCLEOTIDE SEQUENCE [LARGE SCALE GENOMIC DNA]</scope>
    <source>
        <strain evidence="11">DV1</strain>
        <tissue evidence="11">Whole organism</tissue>
    </source>
</reference>
<comment type="cofactor">
    <cofactor evidence="8">
        <name>Zn(2+)</name>
        <dbReference type="ChEBI" id="CHEBI:29105"/>
    </cofactor>
    <text evidence="8">Binds 2 Zn(2+) ions per subunit.</text>
</comment>
<dbReference type="InterPro" id="IPR006026">
    <property type="entry name" value="Peptidase_Metallo"/>
</dbReference>
<dbReference type="GO" id="GO:0004222">
    <property type="term" value="F:metalloendopeptidase activity"/>
    <property type="evidence" value="ECO:0007669"/>
    <property type="project" value="InterPro"/>
</dbReference>
<gene>
    <name evidence="11" type="ORF">BOX15_Mlig024037g1</name>
</gene>
<dbReference type="PANTHER" id="PTHR10201:SF323">
    <property type="entry name" value="MATRIX METALLOPROTEINASE-21"/>
    <property type="match status" value="1"/>
</dbReference>
<dbReference type="InterPro" id="IPR024079">
    <property type="entry name" value="MetalloPept_cat_dom_sf"/>
</dbReference>
<keyword evidence="5 8" id="KW-0862">Zinc</keyword>
<evidence type="ECO:0000313" key="11">
    <source>
        <dbReference type="EMBL" id="PAA82510.1"/>
    </source>
</evidence>
<dbReference type="Proteomes" id="UP000215902">
    <property type="component" value="Unassembled WGS sequence"/>
</dbReference>
<feature type="binding site" evidence="8">
    <location>
        <position position="248"/>
    </location>
    <ligand>
        <name>Zn(2+)</name>
        <dbReference type="ChEBI" id="CHEBI:29105"/>
        <label>1</label>
    </ligand>
</feature>
<keyword evidence="8" id="KW-0106">Calcium</keyword>
<dbReference type="PRINTS" id="PR00138">
    <property type="entry name" value="MATRIXIN"/>
</dbReference>
<dbReference type="SUPFAM" id="SSF47090">
    <property type="entry name" value="PGBD-like"/>
    <property type="match status" value="1"/>
</dbReference>
<evidence type="ECO:0000256" key="6">
    <source>
        <dbReference type="ARBA" id="ARBA00023049"/>
    </source>
</evidence>
<dbReference type="GO" id="GO:0008270">
    <property type="term" value="F:zinc ion binding"/>
    <property type="evidence" value="ECO:0007669"/>
    <property type="project" value="InterPro"/>
</dbReference>
<proteinExistence type="inferred from homology"/>
<feature type="non-terminal residue" evidence="11">
    <location>
        <position position="1"/>
    </location>
</feature>
<keyword evidence="4" id="KW-0378">Hydrolase</keyword>
<evidence type="ECO:0000256" key="4">
    <source>
        <dbReference type="ARBA" id="ARBA00022801"/>
    </source>
</evidence>